<gene>
    <name evidence="3" type="ORF">SAMN05216216_10930</name>
</gene>
<dbReference type="GO" id="GO:0004180">
    <property type="term" value="F:carboxypeptidase activity"/>
    <property type="evidence" value="ECO:0007669"/>
    <property type="project" value="UniProtKB-KW"/>
</dbReference>
<dbReference type="OrthoDB" id="9792074at2"/>
<dbReference type="GO" id="GO:0006508">
    <property type="term" value="P:proteolysis"/>
    <property type="evidence" value="ECO:0007669"/>
    <property type="project" value="InterPro"/>
</dbReference>
<feature type="region of interest" description="Disordered" evidence="1">
    <location>
        <begin position="24"/>
        <end position="69"/>
    </location>
</feature>
<evidence type="ECO:0000256" key="1">
    <source>
        <dbReference type="SAM" id="MobiDB-lite"/>
    </source>
</evidence>
<keyword evidence="4" id="KW-1185">Reference proteome</keyword>
<reference evidence="4" key="1">
    <citation type="submission" date="2016-10" db="EMBL/GenBank/DDBJ databases">
        <authorList>
            <person name="Varghese N."/>
            <person name="Submissions S."/>
        </authorList>
    </citation>
    <scope>NUCLEOTIDE SEQUENCE [LARGE SCALE GENOMIC DNA]</scope>
    <source>
        <strain evidence="4">CGMCC 1.8895</strain>
    </source>
</reference>
<keyword evidence="3" id="KW-0121">Carboxypeptidase</keyword>
<organism evidence="3 4">
    <name type="scientific">Lacicoccus qingdaonensis</name>
    <dbReference type="NCBI Taxonomy" id="576118"/>
    <lineage>
        <taxon>Bacteria</taxon>
        <taxon>Bacillati</taxon>
        <taxon>Bacillota</taxon>
        <taxon>Bacilli</taxon>
        <taxon>Bacillales</taxon>
        <taxon>Salinicoccaceae</taxon>
        <taxon>Lacicoccus</taxon>
    </lineage>
</organism>
<dbReference type="CDD" id="cd14852">
    <property type="entry name" value="LD-carboxypeptidase"/>
    <property type="match status" value="1"/>
</dbReference>
<name>A0A1G9EKK7_9BACL</name>
<sequence length="278" mass="31394">MKHIIEGKFICLLFAAVVLTACNSEPEAEPEESETSEVTEEPDVDGENSEEEEDSAETTPENEEAESHKYEIVTEEEVFDESSIEALVNRQYLLSEDYVPDDLVRVEVPLIFPDHPEINQLRAPAAEALKEMFDSAEEEDIYLHARSGYRSYGTQEIQYGSFVETHGEEAASRFSAPPGASEHQTGLAMDVTSESVGYELLESFGETAEGGWVKNNAHVYGFIIRYHEGKEDITGYMYEPWHLRYVGKELAHDIKESGLTYEEYILESGIDIEENRAE</sequence>
<dbReference type="InterPro" id="IPR058193">
    <property type="entry name" value="VanY/YodJ_core_dom"/>
</dbReference>
<dbReference type="PROSITE" id="PS51257">
    <property type="entry name" value="PROKAR_LIPOPROTEIN"/>
    <property type="match status" value="1"/>
</dbReference>
<evidence type="ECO:0000313" key="3">
    <source>
        <dbReference type="EMBL" id="SDK76629.1"/>
    </source>
</evidence>
<dbReference type="SUPFAM" id="SSF55166">
    <property type="entry name" value="Hedgehog/DD-peptidase"/>
    <property type="match status" value="1"/>
</dbReference>
<dbReference type="PANTHER" id="PTHR34385:SF1">
    <property type="entry name" value="PEPTIDOGLYCAN L-ALANYL-D-GLUTAMATE ENDOPEPTIDASE CWLK"/>
    <property type="match status" value="1"/>
</dbReference>
<feature type="domain" description="D-alanyl-D-alanine carboxypeptidase-like core" evidence="2">
    <location>
        <begin position="120"/>
        <end position="248"/>
    </location>
</feature>
<keyword evidence="3" id="KW-0378">Hydrolase</keyword>
<feature type="compositionally biased region" description="Acidic residues" evidence="1">
    <location>
        <begin position="26"/>
        <end position="64"/>
    </location>
</feature>
<dbReference type="Gene3D" id="3.30.1380.10">
    <property type="match status" value="1"/>
</dbReference>
<dbReference type="EMBL" id="FNFY01000009">
    <property type="protein sequence ID" value="SDK76629.1"/>
    <property type="molecule type" value="Genomic_DNA"/>
</dbReference>
<dbReference type="InterPro" id="IPR052179">
    <property type="entry name" value="DD-CPase-like"/>
</dbReference>
<evidence type="ECO:0000259" key="2">
    <source>
        <dbReference type="Pfam" id="PF02557"/>
    </source>
</evidence>
<protein>
    <submittedName>
        <fullName evidence="3">D-alanyl-D-alanine carboxypeptidase</fullName>
    </submittedName>
</protein>
<evidence type="ECO:0000313" key="4">
    <source>
        <dbReference type="Proteomes" id="UP000199008"/>
    </source>
</evidence>
<proteinExistence type="predicted"/>
<keyword evidence="3" id="KW-0645">Protease</keyword>
<dbReference type="AlphaFoldDB" id="A0A1G9EKK7"/>
<dbReference type="InterPro" id="IPR009045">
    <property type="entry name" value="Zn_M74/Hedgehog-like"/>
</dbReference>
<dbReference type="RefSeq" id="WP_092985911.1">
    <property type="nucleotide sequence ID" value="NZ_FNFY01000009.1"/>
</dbReference>
<accession>A0A1G9EKK7</accession>
<dbReference type="Proteomes" id="UP000199008">
    <property type="component" value="Unassembled WGS sequence"/>
</dbReference>
<dbReference type="PANTHER" id="PTHR34385">
    <property type="entry name" value="D-ALANYL-D-ALANINE CARBOXYPEPTIDASE"/>
    <property type="match status" value="1"/>
</dbReference>
<dbReference type="Pfam" id="PF02557">
    <property type="entry name" value="VanY"/>
    <property type="match status" value="1"/>
</dbReference>
<dbReference type="STRING" id="576118.SAMN05216216_10930"/>
<dbReference type="InterPro" id="IPR003709">
    <property type="entry name" value="VanY-like_core_dom"/>
</dbReference>